<protein>
    <submittedName>
        <fullName evidence="3">Uncharacterized protein</fullName>
    </submittedName>
</protein>
<organism evidence="3 4">
    <name type="scientific">Deinococcus radiotolerans</name>
    <dbReference type="NCBI Taxonomy" id="1309407"/>
    <lineage>
        <taxon>Bacteria</taxon>
        <taxon>Thermotogati</taxon>
        <taxon>Deinococcota</taxon>
        <taxon>Deinococci</taxon>
        <taxon>Deinococcales</taxon>
        <taxon>Deinococcaceae</taxon>
        <taxon>Deinococcus</taxon>
    </lineage>
</organism>
<feature type="compositionally biased region" description="Polar residues" evidence="1">
    <location>
        <begin position="113"/>
        <end position="123"/>
    </location>
</feature>
<evidence type="ECO:0000313" key="4">
    <source>
        <dbReference type="Proteomes" id="UP000604341"/>
    </source>
</evidence>
<reference evidence="4" key="1">
    <citation type="journal article" date="2019" name="Int. J. Syst. Evol. Microbiol.">
        <title>The Global Catalogue of Microorganisms (GCM) 10K type strain sequencing project: providing services to taxonomists for standard genome sequencing and annotation.</title>
        <authorList>
            <consortium name="The Broad Institute Genomics Platform"/>
            <consortium name="The Broad Institute Genome Sequencing Center for Infectious Disease"/>
            <person name="Wu L."/>
            <person name="Ma J."/>
        </authorList>
    </citation>
    <scope>NUCLEOTIDE SEQUENCE [LARGE SCALE GENOMIC DNA]</scope>
    <source>
        <strain evidence="4">JCM 19173</strain>
    </source>
</reference>
<dbReference type="RefSeq" id="WP_189071051.1">
    <property type="nucleotide sequence ID" value="NZ_BMPE01000034.1"/>
</dbReference>
<feature type="region of interest" description="Disordered" evidence="1">
    <location>
        <begin position="109"/>
        <end position="134"/>
    </location>
</feature>
<gene>
    <name evidence="3" type="ORF">GCM10010844_43330</name>
</gene>
<evidence type="ECO:0000313" key="3">
    <source>
        <dbReference type="EMBL" id="GGL19673.1"/>
    </source>
</evidence>
<evidence type="ECO:0000256" key="1">
    <source>
        <dbReference type="SAM" id="MobiDB-lite"/>
    </source>
</evidence>
<feature type="chain" id="PRO_5047085617" evidence="2">
    <location>
        <begin position="18"/>
        <end position="310"/>
    </location>
</feature>
<accession>A0ABQ2FRF1</accession>
<dbReference type="EMBL" id="BMPE01000034">
    <property type="protein sequence ID" value="GGL19673.1"/>
    <property type="molecule type" value="Genomic_DNA"/>
</dbReference>
<name>A0ABQ2FRF1_9DEIO</name>
<feature type="signal peptide" evidence="2">
    <location>
        <begin position="1"/>
        <end position="17"/>
    </location>
</feature>
<proteinExistence type="predicted"/>
<dbReference type="Proteomes" id="UP000604341">
    <property type="component" value="Unassembled WGS sequence"/>
</dbReference>
<comment type="caution">
    <text evidence="3">The sequence shown here is derived from an EMBL/GenBank/DDBJ whole genome shotgun (WGS) entry which is preliminary data.</text>
</comment>
<sequence length="310" mass="32494">MLRLFTLTVMLFTPAAAATAPTLTGEWLSGFAYPAAVYESAYSGAQADTTRLTLRPDGQYTLTDIDFTYVPGYFGAYVITCGTLTVTTESGRYQRSGDQVTFTPAQGRRISGLSPQSLNSGCKRSQGDTEPRTAPPYRATIAVQDAQLTVNVDGTRRTYVSRAAAQATAAADQAAWAQASAPSLAADGPVTPGRAAPAPAAAPVRPAVWSATGRWTATLDIPGQRVTLTLDLYDDGETSLSGSGFVGPERVAWVLGPRSGAFMLGVDAGDGTVTFHVTGTFTGDQFRGTFRAVDDADQPLGSGTVTMQRP</sequence>
<keyword evidence="2" id="KW-0732">Signal</keyword>
<keyword evidence="4" id="KW-1185">Reference proteome</keyword>
<evidence type="ECO:0000256" key="2">
    <source>
        <dbReference type="SAM" id="SignalP"/>
    </source>
</evidence>